<keyword evidence="2" id="KW-0472">Membrane</keyword>
<evidence type="ECO:0000313" key="3">
    <source>
        <dbReference type="EMBL" id="GME73040.1"/>
    </source>
</evidence>
<sequence length="316" mass="36580">MNEKWFKLTIDNKLLFETSDIDLSSLLNNDNLKIGVTCQTDKLKHEQFEILRLKGYNYIVESLTSDQTESLFSLHAQESLDDLKRVRNGDSTFNKNNNKNNHDSSTLNFLDKQNELKDNLNNNKLINDLNLKLDNLQNEISNSLNSLSMAAATLNGGNNNVQANKQLFDLSKSIKNLNENLGNYHSQFSKNYEDLKSQNEILNRKYDLLIESLNSQSKLIEKFDERFLYFSQMFDKQFKNNEFLNDNLNKLNDKYSSTNDNNKNNLADSAIEEVEIFIKSISYYIKIILIPILVVLLLLAGLVYRLRSDIKHSKVL</sequence>
<dbReference type="Proteomes" id="UP001165120">
    <property type="component" value="Unassembled WGS sequence"/>
</dbReference>
<feature type="coiled-coil region" evidence="1">
    <location>
        <begin position="119"/>
        <end position="261"/>
    </location>
</feature>
<keyword evidence="4" id="KW-1185">Reference proteome</keyword>
<dbReference type="AlphaFoldDB" id="A0A9W6WAW3"/>
<keyword evidence="2" id="KW-1133">Transmembrane helix</keyword>
<accession>A0A9W6WAW3</accession>
<keyword evidence="1" id="KW-0175">Coiled coil</keyword>
<proteinExistence type="predicted"/>
<comment type="caution">
    <text evidence="3">The sequence shown here is derived from an EMBL/GenBank/DDBJ whole genome shotgun (WGS) entry which is preliminary data.</text>
</comment>
<feature type="transmembrane region" description="Helical" evidence="2">
    <location>
        <begin position="283"/>
        <end position="304"/>
    </location>
</feature>
<gene>
    <name evidence="3" type="ORF">Cboi02_000387600</name>
</gene>
<keyword evidence="2" id="KW-0812">Transmembrane</keyword>
<dbReference type="EMBL" id="BSXN01001433">
    <property type="protein sequence ID" value="GME73040.1"/>
    <property type="molecule type" value="Genomic_DNA"/>
</dbReference>
<evidence type="ECO:0000256" key="1">
    <source>
        <dbReference type="SAM" id="Coils"/>
    </source>
</evidence>
<name>A0A9W6WAW3_CANBO</name>
<reference evidence="3" key="1">
    <citation type="submission" date="2023-04" db="EMBL/GenBank/DDBJ databases">
        <title>Candida boidinii NBRC 10035.</title>
        <authorList>
            <person name="Ichikawa N."/>
            <person name="Sato H."/>
            <person name="Tonouchi N."/>
        </authorList>
    </citation>
    <scope>NUCLEOTIDE SEQUENCE</scope>
    <source>
        <strain evidence="3">NBRC 10035</strain>
    </source>
</reference>
<organism evidence="3 4">
    <name type="scientific">Candida boidinii</name>
    <name type="common">Yeast</name>
    <dbReference type="NCBI Taxonomy" id="5477"/>
    <lineage>
        <taxon>Eukaryota</taxon>
        <taxon>Fungi</taxon>
        <taxon>Dikarya</taxon>
        <taxon>Ascomycota</taxon>
        <taxon>Saccharomycotina</taxon>
        <taxon>Pichiomycetes</taxon>
        <taxon>Pichiales</taxon>
        <taxon>Pichiaceae</taxon>
        <taxon>Ogataea</taxon>
        <taxon>Ogataea/Candida clade</taxon>
    </lineage>
</organism>
<evidence type="ECO:0000256" key="2">
    <source>
        <dbReference type="SAM" id="Phobius"/>
    </source>
</evidence>
<evidence type="ECO:0000313" key="4">
    <source>
        <dbReference type="Proteomes" id="UP001165120"/>
    </source>
</evidence>
<dbReference type="Gene3D" id="2.60.120.200">
    <property type="match status" value="1"/>
</dbReference>
<protein>
    <submittedName>
        <fullName evidence="3">Unnamed protein product</fullName>
    </submittedName>
</protein>